<dbReference type="InterPro" id="IPR016181">
    <property type="entry name" value="Acyl_CoA_acyltransferase"/>
</dbReference>
<dbReference type="RefSeq" id="WP_208393993.1">
    <property type="nucleotide sequence ID" value="NZ_BAAADD010000012.1"/>
</dbReference>
<evidence type="ECO:0000259" key="1">
    <source>
        <dbReference type="PROSITE" id="PS51186"/>
    </source>
</evidence>
<accession>A0ABN1F9Q4</accession>
<protein>
    <recommendedName>
        <fullName evidence="1">N-acetyltransferase domain-containing protein</fullName>
    </recommendedName>
</protein>
<name>A0ABN1F9Q4_9PROT</name>
<organism evidence="2 3">
    <name type="scientific">Rhizomicrobium electricum</name>
    <dbReference type="NCBI Taxonomy" id="480070"/>
    <lineage>
        <taxon>Bacteria</taxon>
        <taxon>Pseudomonadati</taxon>
        <taxon>Pseudomonadota</taxon>
        <taxon>Alphaproteobacteria</taxon>
        <taxon>Micropepsales</taxon>
        <taxon>Micropepsaceae</taxon>
        <taxon>Rhizomicrobium</taxon>
    </lineage>
</organism>
<reference evidence="2 3" key="1">
    <citation type="journal article" date="2019" name="Int. J. Syst. Evol. Microbiol.">
        <title>The Global Catalogue of Microorganisms (GCM) 10K type strain sequencing project: providing services to taxonomists for standard genome sequencing and annotation.</title>
        <authorList>
            <consortium name="The Broad Institute Genomics Platform"/>
            <consortium name="The Broad Institute Genome Sequencing Center for Infectious Disease"/>
            <person name="Wu L."/>
            <person name="Ma J."/>
        </authorList>
    </citation>
    <scope>NUCLEOTIDE SEQUENCE [LARGE SCALE GENOMIC DNA]</scope>
    <source>
        <strain evidence="2 3">JCM 15089</strain>
    </source>
</reference>
<dbReference type="Gene3D" id="3.40.630.30">
    <property type="match status" value="1"/>
</dbReference>
<comment type="caution">
    <text evidence="2">The sequence shown here is derived from an EMBL/GenBank/DDBJ whole genome shotgun (WGS) entry which is preliminary data.</text>
</comment>
<gene>
    <name evidence="2" type="ORF">GCM10008942_38660</name>
</gene>
<feature type="domain" description="N-acetyltransferase" evidence="1">
    <location>
        <begin position="1"/>
        <end position="150"/>
    </location>
</feature>
<sequence>MTIRSCRDGEQAEICAIINAAAEKYRGVIPPDCFHDPYMTRDALAADIARGVVFSGWEEHGKLAGVMGLQIVRGQPLIRHAYVPPALQGKGIGSALLQFLIGQCPGTILVGTWADATWAIRFYERHGFKLTGRDETVRLLHEFWTVSDRQVETSVVLTRP</sequence>
<dbReference type="Pfam" id="PF00583">
    <property type="entry name" value="Acetyltransf_1"/>
    <property type="match status" value="1"/>
</dbReference>
<dbReference type="PROSITE" id="PS51186">
    <property type="entry name" value="GNAT"/>
    <property type="match status" value="1"/>
</dbReference>
<dbReference type="CDD" id="cd04301">
    <property type="entry name" value="NAT_SF"/>
    <property type="match status" value="1"/>
</dbReference>
<evidence type="ECO:0000313" key="3">
    <source>
        <dbReference type="Proteomes" id="UP001499951"/>
    </source>
</evidence>
<keyword evidence="3" id="KW-1185">Reference proteome</keyword>
<dbReference type="SUPFAM" id="SSF55729">
    <property type="entry name" value="Acyl-CoA N-acyltransferases (Nat)"/>
    <property type="match status" value="1"/>
</dbReference>
<dbReference type="EMBL" id="BAAADD010000012">
    <property type="protein sequence ID" value="GAA0585928.1"/>
    <property type="molecule type" value="Genomic_DNA"/>
</dbReference>
<evidence type="ECO:0000313" key="2">
    <source>
        <dbReference type="EMBL" id="GAA0585928.1"/>
    </source>
</evidence>
<proteinExistence type="predicted"/>
<dbReference type="InterPro" id="IPR000182">
    <property type="entry name" value="GNAT_dom"/>
</dbReference>
<dbReference type="Proteomes" id="UP001499951">
    <property type="component" value="Unassembled WGS sequence"/>
</dbReference>